<protein>
    <submittedName>
        <fullName evidence="1">Uncharacterized protein</fullName>
    </submittedName>
</protein>
<dbReference type="RefSeq" id="WP_181927990.1">
    <property type="nucleotide sequence ID" value="NZ_CP054698.1"/>
</dbReference>
<dbReference type="SUPFAM" id="SSF53098">
    <property type="entry name" value="Ribonuclease H-like"/>
    <property type="match status" value="1"/>
</dbReference>
<dbReference type="EMBL" id="CP054698">
    <property type="protein sequence ID" value="QMS90140.1"/>
    <property type="molecule type" value="Genomic_DNA"/>
</dbReference>
<reference evidence="2" key="1">
    <citation type="submission" date="2020-06" db="EMBL/GenBank/DDBJ databases">
        <title>Nostoc edaphicum CCNP1411 genome.</title>
        <authorList>
            <person name="Fidor A."/>
            <person name="Grabski M."/>
            <person name="Gawor J."/>
            <person name="Gromadka R."/>
            <person name="Wegrzyn G."/>
            <person name="Mazur-Marzec H."/>
        </authorList>
    </citation>
    <scope>NUCLEOTIDE SEQUENCE [LARGE SCALE GENOMIC DNA]</scope>
    <source>
        <strain evidence="2">CCNP1411</strain>
    </source>
</reference>
<evidence type="ECO:0000313" key="2">
    <source>
        <dbReference type="Proteomes" id="UP000514713"/>
    </source>
</evidence>
<dbReference type="KEGG" id="ned:HUN01_22060"/>
<dbReference type="AlphaFoldDB" id="A0A7D7QPJ0"/>
<dbReference type="Gene3D" id="3.30.420.10">
    <property type="entry name" value="Ribonuclease H-like superfamily/Ribonuclease H"/>
    <property type="match status" value="1"/>
</dbReference>
<organism evidence="1 2">
    <name type="scientific">Nostoc edaphicum CCNP1411</name>
    <dbReference type="NCBI Taxonomy" id="1472755"/>
    <lineage>
        <taxon>Bacteria</taxon>
        <taxon>Bacillati</taxon>
        <taxon>Cyanobacteriota</taxon>
        <taxon>Cyanophyceae</taxon>
        <taxon>Nostocales</taxon>
        <taxon>Nostocaceae</taxon>
        <taxon>Nostoc</taxon>
    </lineage>
</organism>
<accession>A0A7D7QPJ0</accession>
<keyword evidence="2" id="KW-1185">Reference proteome</keyword>
<gene>
    <name evidence="1" type="ORF">HUN01_22060</name>
</gene>
<evidence type="ECO:0000313" key="1">
    <source>
        <dbReference type="EMBL" id="QMS90140.1"/>
    </source>
</evidence>
<sequence length="296" mass="34781">MYKIEVKIDGQFINNFSNGSIYDLVFLDLEFWPDYLQVQGKAVQKIYGYTITRLLKTSKQQYIKIKFLEFESEENQLVEEIIKDIERFKNKIFIGFNIKNSDLITLRNRSKALAIHSNVNEIKLFDFRDYSQLYGYKGLNGLFEHLEIKVNKKIGGSYFRKNPRKVFLRKSGWIDILLNMFEYCLEDAAGYFEIVSNWNPKNPIITENMIKSESLNYSELEKKPSVTLIQQDAEIFSMQNFQASSDQLLNGLTVADLEALIVKIVQKTFKEEMQKLKHEHLPDKITQMNHPLKLFV</sequence>
<dbReference type="GO" id="GO:0003676">
    <property type="term" value="F:nucleic acid binding"/>
    <property type="evidence" value="ECO:0007669"/>
    <property type="project" value="InterPro"/>
</dbReference>
<dbReference type="Proteomes" id="UP000514713">
    <property type="component" value="Chromosome"/>
</dbReference>
<proteinExistence type="predicted"/>
<dbReference type="InterPro" id="IPR036397">
    <property type="entry name" value="RNaseH_sf"/>
</dbReference>
<dbReference type="InterPro" id="IPR012337">
    <property type="entry name" value="RNaseH-like_sf"/>
</dbReference>
<name>A0A7D7QPJ0_9NOSO</name>